<proteinExistence type="predicted"/>
<sequence>MPCPDDRTCHSSPPPVISRIHVSIGRSATLSIGLIHDRRRCAASAREQLPTAVINLSGKNDYSGGGALMSAAAVVKKWHRHGPRRHRNIAGSAAS</sequence>
<dbReference type="AlphaFoldDB" id="A0A1I8AT88"/>
<dbReference type="Proteomes" id="UP000095287">
    <property type="component" value="Unplaced"/>
</dbReference>
<protein>
    <submittedName>
        <fullName evidence="2">Transposase</fullName>
    </submittedName>
</protein>
<reference evidence="2" key="1">
    <citation type="submission" date="2016-11" db="UniProtKB">
        <authorList>
            <consortium name="WormBaseParasite"/>
        </authorList>
    </citation>
    <scope>IDENTIFICATION</scope>
</reference>
<dbReference type="WBParaSite" id="L893_g8648.t1">
    <property type="protein sequence ID" value="L893_g8648.t1"/>
    <property type="gene ID" value="L893_g8648"/>
</dbReference>
<accession>A0A1I8AT88</accession>
<keyword evidence="1" id="KW-1185">Reference proteome</keyword>
<evidence type="ECO:0000313" key="2">
    <source>
        <dbReference type="WBParaSite" id="L893_g8648.t1"/>
    </source>
</evidence>
<evidence type="ECO:0000313" key="1">
    <source>
        <dbReference type="Proteomes" id="UP000095287"/>
    </source>
</evidence>
<organism evidence="1 2">
    <name type="scientific">Steinernema glaseri</name>
    <dbReference type="NCBI Taxonomy" id="37863"/>
    <lineage>
        <taxon>Eukaryota</taxon>
        <taxon>Metazoa</taxon>
        <taxon>Ecdysozoa</taxon>
        <taxon>Nematoda</taxon>
        <taxon>Chromadorea</taxon>
        <taxon>Rhabditida</taxon>
        <taxon>Tylenchina</taxon>
        <taxon>Panagrolaimomorpha</taxon>
        <taxon>Strongyloidoidea</taxon>
        <taxon>Steinernematidae</taxon>
        <taxon>Steinernema</taxon>
    </lineage>
</organism>
<name>A0A1I8AT88_9BILA</name>